<dbReference type="Proteomes" id="UP000626844">
    <property type="component" value="Unassembled WGS sequence"/>
</dbReference>
<gene>
    <name evidence="1" type="ORF">IC621_22130</name>
</gene>
<evidence type="ECO:0000313" key="2">
    <source>
        <dbReference type="Proteomes" id="UP000626844"/>
    </source>
</evidence>
<name>A0A926NGA1_9BACI</name>
<accession>A0A926NGA1</accession>
<protein>
    <submittedName>
        <fullName evidence="1">Uncharacterized protein</fullName>
    </submittedName>
</protein>
<keyword evidence="2" id="KW-1185">Reference proteome</keyword>
<dbReference type="AlphaFoldDB" id="A0A926NGA1"/>
<evidence type="ECO:0000313" key="1">
    <source>
        <dbReference type="EMBL" id="MBD1382904.1"/>
    </source>
</evidence>
<dbReference type="RefSeq" id="WP_191161545.1">
    <property type="nucleotide sequence ID" value="NZ_JACXAI010000039.1"/>
</dbReference>
<comment type="caution">
    <text evidence="1">The sequence shown here is derived from an EMBL/GenBank/DDBJ whole genome shotgun (WGS) entry which is preliminary data.</text>
</comment>
<reference evidence="1" key="1">
    <citation type="submission" date="2020-09" db="EMBL/GenBank/DDBJ databases">
        <title>A novel bacterium of genus Bacillus, isolated from South China Sea.</title>
        <authorList>
            <person name="Huang H."/>
            <person name="Mo K."/>
            <person name="Hu Y."/>
        </authorList>
    </citation>
    <scope>NUCLEOTIDE SEQUENCE</scope>
    <source>
        <strain evidence="1">IB182487</strain>
    </source>
</reference>
<sequence length="80" mass="8234">MGMALMCTVTVNGTVSGVPIVDLQVSVPTSRTGLISPTIPLGGVLGDVVLVNIPCPTVEDIQVQIGTLASLTVRVTETMR</sequence>
<dbReference type="EMBL" id="JACXAI010000039">
    <property type="protein sequence ID" value="MBD1382904.1"/>
    <property type="molecule type" value="Genomic_DNA"/>
</dbReference>
<organism evidence="1 2">
    <name type="scientific">Metabacillus arenae</name>
    <dbReference type="NCBI Taxonomy" id="2771434"/>
    <lineage>
        <taxon>Bacteria</taxon>
        <taxon>Bacillati</taxon>
        <taxon>Bacillota</taxon>
        <taxon>Bacilli</taxon>
        <taxon>Bacillales</taxon>
        <taxon>Bacillaceae</taxon>
        <taxon>Metabacillus</taxon>
    </lineage>
</organism>
<proteinExistence type="predicted"/>